<reference evidence="1" key="1">
    <citation type="submission" date="2021-09" db="EMBL/GenBank/DDBJ databases">
        <authorList>
            <consortium name="Pathogen Informatics"/>
        </authorList>
    </citation>
    <scope>NUCLEOTIDE SEQUENCE</scope>
    <source>
        <strain evidence="1">PvW1</strain>
    </source>
</reference>
<organism evidence="1 2">
    <name type="scientific">Plasmodium vivax</name>
    <name type="common">malaria parasite P. vivax</name>
    <dbReference type="NCBI Taxonomy" id="5855"/>
    <lineage>
        <taxon>Eukaryota</taxon>
        <taxon>Sar</taxon>
        <taxon>Alveolata</taxon>
        <taxon>Apicomplexa</taxon>
        <taxon>Aconoidasida</taxon>
        <taxon>Haemosporida</taxon>
        <taxon>Plasmodiidae</taxon>
        <taxon>Plasmodium</taxon>
        <taxon>Plasmodium (Plasmodium)</taxon>
    </lineage>
</organism>
<proteinExistence type="predicted"/>
<dbReference type="Proteomes" id="UP000779233">
    <property type="component" value="Unassembled WGS sequence"/>
</dbReference>
<accession>A0A8S4HAE1</accession>
<dbReference type="VEuPathDB" id="PlasmoDB:PVPAM_000029500"/>
<dbReference type="AlphaFoldDB" id="A0A8S4HAE1"/>
<evidence type="ECO:0000313" key="2">
    <source>
        <dbReference type="Proteomes" id="UP000779233"/>
    </source>
</evidence>
<protein>
    <submittedName>
        <fullName evidence="1">(malaria parasite P. vivax) hypothetical protein</fullName>
    </submittedName>
</protein>
<gene>
    <name evidence="1" type="ORF">PVW1_100015400</name>
</gene>
<comment type="caution">
    <text evidence="1">The sequence shown here is derived from an EMBL/GenBank/DDBJ whole genome shotgun (WGS) entry which is preliminary data.</text>
</comment>
<dbReference type="EMBL" id="CAJZCX010000005">
    <property type="protein sequence ID" value="CAG9474573.1"/>
    <property type="molecule type" value="Genomic_DNA"/>
</dbReference>
<evidence type="ECO:0000313" key="1">
    <source>
        <dbReference type="EMBL" id="CAG9474573.1"/>
    </source>
</evidence>
<dbReference type="Pfam" id="PF05795">
    <property type="entry name" value="Plasmodium_Vir"/>
    <property type="match status" value="1"/>
</dbReference>
<dbReference type="InterPro" id="IPR008780">
    <property type="entry name" value="Plasmodium_Vir"/>
</dbReference>
<sequence length="335" mass="38208">MVDLGLKEAYPFLERIWKKYSYDEDVVESNNNVGILSLCNKDTLYENNPSDDKKNACKKLLKNFELLHINKRTYIDHDERCKNLNNWIYYEINPYKLTDAIVYNILKEAQFEINKLPNDIYCKYNAVEKEVHLEKLIKLRIFNDNTETFLSILKKESDPDYCSCQKFLEDCVNIYGVVKHLSCSIQGKRTNSEDMCNVITQFPIFYAYLTREHTIVNKIPNIDTGKREEELRKCPSTVEALGLKPSLDTDSNNPISRKDSTASAVPTALGTVAGASSVLALLYKFTPAGRFLNSGLRKGGGRMNNGLHEGYPSEIGFDGMEHNLMNSYNIGYEAA</sequence>
<name>A0A8S4HAE1_PLAVI</name>